<feature type="chain" id="PRO_5022683208" description="SPOR domain-containing protein" evidence="2">
    <location>
        <begin position="20"/>
        <end position="444"/>
    </location>
</feature>
<evidence type="ECO:0000313" key="5">
    <source>
        <dbReference type="Proteomes" id="UP000321907"/>
    </source>
</evidence>
<dbReference type="SUPFAM" id="SSF50685">
    <property type="entry name" value="Barwin-like endoglucanases"/>
    <property type="match status" value="1"/>
</dbReference>
<dbReference type="SUPFAM" id="SSF110997">
    <property type="entry name" value="Sporulation related repeat"/>
    <property type="match status" value="1"/>
</dbReference>
<dbReference type="Proteomes" id="UP000321907">
    <property type="component" value="Unassembled WGS sequence"/>
</dbReference>
<evidence type="ECO:0000259" key="3">
    <source>
        <dbReference type="PROSITE" id="PS51724"/>
    </source>
</evidence>
<gene>
    <name evidence="4" type="ORF">FUA23_00830</name>
</gene>
<evidence type="ECO:0000256" key="2">
    <source>
        <dbReference type="SAM" id="SignalP"/>
    </source>
</evidence>
<dbReference type="InterPro" id="IPR036908">
    <property type="entry name" value="RlpA-like_sf"/>
</dbReference>
<protein>
    <recommendedName>
        <fullName evidence="3">SPOR domain-containing protein</fullName>
    </recommendedName>
</protein>
<comment type="caution">
    <text evidence="4">The sequence shown here is derived from an EMBL/GenBank/DDBJ whole genome shotgun (WGS) entry which is preliminary data.</text>
</comment>
<dbReference type="InterPro" id="IPR009009">
    <property type="entry name" value="RlpA-like_DPBB"/>
</dbReference>
<organism evidence="4 5">
    <name type="scientific">Neolewinella aurantiaca</name>
    <dbReference type="NCBI Taxonomy" id="2602767"/>
    <lineage>
        <taxon>Bacteria</taxon>
        <taxon>Pseudomonadati</taxon>
        <taxon>Bacteroidota</taxon>
        <taxon>Saprospiria</taxon>
        <taxon>Saprospirales</taxon>
        <taxon>Lewinellaceae</taxon>
        <taxon>Neolewinella</taxon>
    </lineage>
</organism>
<dbReference type="Gene3D" id="2.40.40.10">
    <property type="entry name" value="RlpA-like domain"/>
    <property type="match status" value="1"/>
</dbReference>
<dbReference type="InterPro" id="IPR036680">
    <property type="entry name" value="SPOR-like_sf"/>
</dbReference>
<dbReference type="InterPro" id="IPR007730">
    <property type="entry name" value="SPOR-like_dom"/>
</dbReference>
<feature type="signal peptide" evidence="2">
    <location>
        <begin position="1"/>
        <end position="19"/>
    </location>
</feature>
<dbReference type="Pfam" id="PF03330">
    <property type="entry name" value="DPBB_1"/>
    <property type="match status" value="1"/>
</dbReference>
<feature type="compositionally biased region" description="Polar residues" evidence="1">
    <location>
        <begin position="247"/>
        <end position="258"/>
    </location>
</feature>
<keyword evidence="5" id="KW-1185">Reference proteome</keyword>
<dbReference type="PANTHER" id="PTHR34183">
    <property type="entry name" value="ENDOLYTIC PEPTIDOGLYCAN TRANSGLYCOSYLASE RLPA"/>
    <property type="match status" value="1"/>
</dbReference>
<dbReference type="AlphaFoldDB" id="A0A5C7G1H5"/>
<proteinExistence type="predicted"/>
<dbReference type="Pfam" id="PF05036">
    <property type="entry name" value="SPOR"/>
    <property type="match status" value="1"/>
</dbReference>
<accession>A0A5C7G1H5</accession>
<keyword evidence="2" id="KW-0732">Signal</keyword>
<evidence type="ECO:0000256" key="1">
    <source>
        <dbReference type="SAM" id="MobiDB-lite"/>
    </source>
</evidence>
<dbReference type="EMBL" id="VOXD01000001">
    <property type="protein sequence ID" value="TXF91762.1"/>
    <property type="molecule type" value="Genomic_DNA"/>
</dbReference>
<dbReference type="PANTHER" id="PTHR34183:SF1">
    <property type="entry name" value="ENDOLYTIC PEPTIDOGLYCAN TRANSGLYCOSYLASE RLPA"/>
    <property type="match status" value="1"/>
</dbReference>
<dbReference type="CDD" id="cd22268">
    <property type="entry name" value="DPBB_RlpA-like"/>
    <property type="match status" value="1"/>
</dbReference>
<feature type="domain" description="SPOR" evidence="3">
    <location>
        <begin position="362"/>
        <end position="444"/>
    </location>
</feature>
<name>A0A5C7G1H5_9BACT</name>
<sequence>MKYLLTFALAFVAITASNAQTFEWNTKSAEAHPNEVSPNDPSRIAFDKAYNERQIGMAGVYNPNAQGQRTAYNETYVNKQLTASHALLPLGTLVRVQNLDNNRFVSVRINDKGQECSDCLLMLSQAAATQLGINYRGRVSVERTGFSNWNPAPPPTNYTAAAAPQAYGTQSSVTRPVQINNSQWQARGNSTPSPVAYGAQTQNTQQATTYSQPSAYGTANAQATSGNYAVLSAPTTPSVVSREVQPATVSNQPTTYSRYPTAATPAPTYNQPRVYQAAPSTYNTPAPVYQQPVPVQQQPVTQQPTTQQATPPPSTVKLYQESRTVPAPATYQTPTAYSTPQAYNPANVQARGVANPTASAPVTTAREYVVQLGAYNNEAYAQARVDQLQKMGLSNIFYRSVQKPDGQLINRVYAGTFGTMAEAQQAGKIIQGTYQIAGIASVLH</sequence>
<dbReference type="GO" id="GO:0042834">
    <property type="term" value="F:peptidoglycan binding"/>
    <property type="evidence" value="ECO:0007669"/>
    <property type="project" value="InterPro"/>
</dbReference>
<dbReference type="PROSITE" id="PS51724">
    <property type="entry name" value="SPOR"/>
    <property type="match status" value="1"/>
</dbReference>
<feature type="region of interest" description="Disordered" evidence="1">
    <location>
        <begin position="242"/>
        <end position="268"/>
    </location>
</feature>
<reference evidence="4 5" key="1">
    <citation type="submission" date="2019-08" db="EMBL/GenBank/DDBJ databases">
        <title>Lewinella sp. strain SSH13 Genome sequencing and assembly.</title>
        <authorList>
            <person name="Kim I."/>
        </authorList>
    </citation>
    <scope>NUCLEOTIDE SEQUENCE [LARGE SCALE GENOMIC DNA]</scope>
    <source>
        <strain evidence="4 5">SSH13</strain>
    </source>
</reference>
<dbReference type="RefSeq" id="WP_147928803.1">
    <property type="nucleotide sequence ID" value="NZ_VOXD01000001.1"/>
</dbReference>
<dbReference type="OrthoDB" id="9779128at2"/>
<dbReference type="Gene3D" id="3.30.70.1070">
    <property type="entry name" value="Sporulation related repeat"/>
    <property type="match status" value="1"/>
</dbReference>
<evidence type="ECO:0000313" key="4">
    <source>
        <dbReference type="EMBL" id="TXF91762.1"/>
    </source>
</evidence>